<reference evidence="3 4" key="1">
    <citation type="submission" date="2016-10" db="EMBL/GenBank/DDBJ databases">
        <authorList>
            <person name="de Groot N.N."/>
        </authorList>
    </citation>
    <scope>NUCLEOTIDE SEQUENCE [LARGE SCALE GENOMIC DNA]</scope>
    <source>
        <strain evidence="3 4">DSM 569</strain>
    </source>
</reference>
<protein>
    <submittedName>
        <fullName evidence="3">Phage shock protein A (PspA) family protein</fullName>
    </submittedName>
</protein>
<accession>A0A1G7UV64</accession>
<dbReference type="PANTHER" id="PTHR31088">
    <property type="entry name" value="MEMBRANE-ASSOCIATED PROTEIN VIPP1, CHLOROPLASTIC"/>
    <property type="match status" value="1"/>
</dbReference>
<dbReference type="Pfam" id="PF04012">
    <property type="entry name" value="PspA_IM30"/>
    <property type="match status" value="1"/>
</dbReference>
<proteinExistence type="inferred from homology"/>
<evidence type="ECO:0000256" key="1">
    <source>
        <dbReference type="ARBA" id="ARBA00043985"/>
    </source>
</evidence>
<dbReference type="RefSeq" id="WP_004401377.1">
    <property type="nucleotide sequence ID" value="NZ_FNBS01000082.1"/>
</dbReference>
<dbReference type="PANTHER" id="PTHR31088:SF6">
    <property type="entry name" value="PHAGE SHOCK PROTEIN A"/>
    <property type="match status" value="1"/>
</dbReference>
<organism evidence="3 4">
    <name type="scientific">Thermoanaerobacter thermohydrosulfuricus</name>
    <name type="common">Clostridium thermohydrosulfuricum</name>
    <dbReference type="NCBI Taxonomy" id="1516"/>
    <lineage>
        <taxon>Bacteria</taxon>
        <taxon>Bacillati</taxon>
        <taxon>Bacillota</taxon>
        <taxon>Clostridia</taxon>
        <taxon>Thermoanaerobacterales</taxon>
        <taxon>Thermoanaerobacteraceae</taxon>
        <taxon>Thermoanaerobacter</taxon>
    </lineage>
</organism>
<dbReference type="InterPro" id="IPR007157">
    <property type="entry name" value="PspA_VIPP1"/>
</dbReference>
<evidence type="ECO:0000256" key="2">
    <source>
        <dbReference type="SAM" id="Coils"/>
    </source>
</evidence>
<dbReference type="AlphaFoldDB" id="A0A1G7UV64"/>
<dbReference type="Proteomes" id="UP000183404">
    <property type="component" value="Unassembled WGS sequence"/>
</dbReference>
<evidence type="ECO:0000313" key="4">
    <source>
        <dbReference type="Proteomes" id="UP000183404"/>
    </source>
</evidence>
<dbReference type="EMBL" id="FNBS01000082">
    <property type="protein sequence ID" value="SDG50620.1"/>
    <property type="molecule type" value="Genomic_DNA"/>
</dbReference>
<gene>
    <name evidence="3" type="ORF">SAMN04244560_02466</name>
</gene>
<name>A0A1G7UV64_THETY</name>
<sequence>MGLVERVKSIFKAKANSILNELEDPEEALELSLEELREQLNKINKSLIEVTTVKKRLESNLSDIRDKIRLAQEQADLSIASNREDLAQAALSKKMDLTEQEERISKELKQLEEKIKMITANKEKLERYIYDLQNKKEELIAMNRAADAQIMVKEAIAGVSSDILNINQRIARAQEKIKEKNNRAAAIDELIEINALDVLGETDPIQEELNKIQREERIKQELEQLKKKKGVS</sequence>
<feature type="coiled-coil region" evidence="2">
    <location>
        <begin position="19"/>
        <end position="225"/>
    </location>
</feature>
<comment type="similarity">
    <text evidence="1">Belongs to the PspA/Vipp/IM30 family.</text>
</comment>
<keyword evidence="2" id="KW-0175">Coiled coil</keyword>
<evidence type="ECO:0000313" key="3">
    <source>
        <dbReference type="EMBL" id="SDG50620.1"/>
    </source>
</evidence>